<evidence type="ECO:0000313" key="4">
    <source>
        <dbReference type="Proteomes" id="UP001203410"/>
    </source>
</evidence>
<dbReference type="PANTHER" id="PTHR35526">
    <property type="entry name" value="ANTI-SIGMA-F FACTOR RSBW-RELATED"/>
    <property type="match status" value="1"/>
</dbReference>
<comment type="caution">
    <text evidence="3">The sequence shown here is derived from an EMBL/GenBank/DDBJ whole genome shotgun (WGS) entry which is preliminary data.</text>
</comment>
<keyword evidence="1" id="KW-0723">Serine/threonine-protein kinase</keyword>
<keyword evidence="1" id="KW-0418">Kinase</keyword>
<dbReference type="Proteomes" id="UP001203410">
    <property type="component" value="Unassembled WGS sequence"/>
</dbReference>
<evidence type="ECO:0000259" key="2">
    <source>
        <dbReference type="Pfam" id="PF13581"/>
    </source>
</evidence>
<proteinExistence type="predicted"/>
<reference evidence="3 4" key="1">
    <citation type="submission" date="2022-05" db="EMBL/GenBank/DDBJ databases">
        <authorList>
            <person name="Jo J.-H."/>
            <person name="Im W.-T."/>
        </authorList>
    </citation>
    <scope>NUCLEOTIDE SEQUENCE [LARGE SCALE GENOMIC DNA]</scope>
    <source>
        <strain evidence="3 4">NSE70-1</strain>
    </source>
</reference>
<keyword evidence="3" id="KW-0067">ATP-binding</keyword>
<feature type="domain" description="Histidine kinase/HSP90-like ATPase" evidence="2">
    <location>
        <begin position="21"/>
        <end position="132"/>
    </location>
</feature>
<evidence type="ECO:0000313" key="3">
    <source>
        <dbReference type="EMBL" id="MCL6698330.1"/>
    </source>
</evidence>
<dbReference type="InterPro" id="IPR050267">
    <property type="entry name" value="Anti-sigma-factor_SerPK"/>
</dbReference>
<name>A0ABT0RTJ9_9SPHN</name>
<dbReference type="RefSeq" id="WP_249903674.1">
    <property type="nucleotide sequence ID" value="NZ_JAMGBA010000001.1"/>
</dbReference>
<gene>
    <name evidence="3" type="ORF">LZ496_05985</name>
</gene>
<organism evidence="3 4">
    <name type="scientific">Sphingomonas caseinilyticus</name>
    <dbReference type="NCBI Taxonomy" id="2908205"/>
    <lineage>
        <taxon>Bacteria</taxon>
        <taxon>Pseudomonadati</taxon>
        <taxon>Pseudomonadota</taxon>
        <taxon>Alphaproteobacteria</taxon>
        <taxon>Sphingomonadales</taxon>
        <taxon>Sphingomonadaceae</taxon>
        <taxon>Sphingomonas</taxon>
    </lineage>
</organism>
<keyword evidence="3" id="KW-0547">Nucleotide-binding</keyword>
<keyword evidence="1" id="KW-0808">Transferase</keyword>
<dbReference type="EMBL" id="JAMGBA010000001">
    <property type="protein sequence ID" value="MCL6698330.1"/>
    <property type="molecule type" value="Genomic_DNA"/>
</dbReference>
<keyword evidence="4" id="KW-1185">Reference proteome</keyword>
<dbReference type="Gene3D" id="3.30.565.10">
    <property type="entry name" value="Histidine kinase-like ATPase, C-terminal domain"/>
    <property type="match status" value="1"/>
</dbReference>
<dbReference type="InterPro" id="IPR036890">
    <property type="entry name" value="HATPase_C_sf"/>
</dbReference>
<dbReference type="SUPFAM" id="SSF55874">
    <property type="entry name" value="ATPase domain of HSP90 chaperone/DNA topoisomerase II/histidine kinase"/>
    <property type="match status" value="1"/>
</dbReference>
<accession>A0ABT0RTJ9</accession>
<dbReference type="Pfam" id="PF13581">
    <property type="entry name" value="HATPase_c_2"/>
    <property type="match status" value="1"/>
</dbReference>
<evidence type="ECO:0000256" key="1">
    <source>
        <dbReference type="ARBA" id="ARBA00022527"/>
    </source>
</evidence>
<dbReference type="InterPro" id="IPR003594">
    <property type="entry name" value="HATPase_dom"/>
</dbReference>
<dbReference type="GO" id="GO:0005524">
    <property type="term" value="F:ATP binding"/>
    <property type="evidence" value="ECO:0007669"/>
    <property type="project" value="UniProtKB-KW"/>
</dbReference>
<protein>
    <submittedName>
        <fullName evidence="3">ATP-binding protein</fullName>
    </submittedName>
</protein>
<dbReference type="CDD" id="cd16936">
    <property type="entry name" value="HATPase_RsbW-like"/>
    <property type="match status" value="1"/>
</dbReference>
<sequence length="141" mass="15602">MSPRESNSDHLSRSLSGDRAIIEATEAAREFGESQWLNDDELARLCVVVEELVANLYDHGGLSAKDEVALDFQVEPEGIRVCISDTGAAFDPWQAPRKAGAPERGGNVGIDIVREWASYISYSPSPDGNRLEFLLPVRWDR</sequence>
<dbReference type="PANTHER" id="PTHR35526:SF3">
    <property type="entry name" value="ANTI-SIGMA-F FACTOR RSBW"/>
    <property type="match status" value="1"/>
</dbReference>